<dbReference type="EMBL" id="JAKPBZ010000116">
    <property type="protein sequence ID" value="MCL2895337.1"/>
    <property type="molecule type" value="Genomic_DNA"/>
</dbReference>
<gene>
    <name evidence="1" type="ORF">MFP26_21940</name>
</gene>
<comment type="caution">
    <text evidence="1">The sequence shown here is derived from an EMBL/GenBank/DDBJ whole genome shotgun (WGS) entry which is preliminary data.</text>
</comment>
<organism evidence="1 2">
    <name type="scientific">Brenneria tiliae</name>
    <dbReference type="NCBI Taxonomy" id="2914984"/>
    <lineage>
        <taxon>Bacteria</taxon>
        <taxon>Pseudomonadati</taxon>
        <taxon>Pseudomonadota</taxon>
        <taxon>Gammaproteobacteria</taxon>
        <taxon>Enterobacterales</taxon>
        <taxon>Pectobacteriaceae</taxon>
        <taxon>Brenneria</taxon>
    </lineage>
</organism>
<protein>
    <submittedName>
        <fullName evidence="1">Uncharacterized protein</fullName>
    </submittedName>
</protein>
<proteinExistence type="predicted"/>
<evidence type="ECO:0000313" key="1">
    <source>
        <dbReference type="EMBL" id="MCL2895337.1"/>
    </source>
</evidence>
<keyword evidence="2" id="KW-1185">Reference proteome</keyword>
<sequence>MCTKQNFSIHEQYTRTQIQKEVGGELQTYLPQRKGIILAGCFNKELNPDCPHEVQAGKGVRVTEKAKLLISQPDTVFPVFVKDRRNNRKYKFVGHFRCISGSNDPEIIKAAEQRSGRTGKLSYVLSLESVVLPD</sequence>
<accession>A0ABT0N0F6</accession>
<reference evidence="1 2" key="1">
    <citation type="submission" date="2022-02" db="EMBL/GenBank/DDBJ databases">
        <title>Description of Brenneria tiliae sp. nov. isolated from symptomatic Tilia x moltkei and Tilia x europaea trees in the UK.</title>
        <authorList>
            <person name="Kile H."/>
        </authorList>
    </citation>
    <scope>NUCLEOTIDE SEQUENCE [LARGE SCALE GENOMIC DNA]</scope>
    <source>
        <strain evidence="1 2">MC1SB4.1</strain>
    </source>
</reference>
<name>A0ABT0N0F6_9GAMM</name>
<dbReference type="Proteomes" id="UP001203069">
    <property type="component" value="Unassembled WGS sequence"/>
</dbReference>
<evidence type="ECO:0000313" key="2">
    <source>
        <dbReference type="Proteomes" id="UP001203069"/>
    </source>
</evidence>
<dbReference type="RefSeq" id="WP_249246321.1">
    <property type="nucleotide sequence ID" value="NZ_JAKPBZ010000116.1"/>
</dbReference>